<sequence length="60" mass="6848">MVQNILNKFVGPKYITLIRAWVPNLATWGVVGGVALIHFTDWQLILGYVPYIKGKFKDDE</sequence>
<reference evidence="1" key="1">
    <citation type="submission" date="2020-06" db="EMBL/GenBank/DDBJ databases">
        <authorList>
            <consortium name="Wellcome Sanger Institute Data Sharing"/>
        </authorList>
    </citation>
    <scope>NUCLEOTIDE SEQUENCE [LARGE SCALE GENOMIC DNA]</scope>
</reference>
<organism evidence="1 2">
    <name type="scientific">Gouania willdenowi</name>
    <name type="common">Blunt-snouted clingfish</name>
    <name type="synonym">Lepadogaster willdenowi</name>
    <dbReference type="NCBI Taxonomy" id="441366"/>
    <lineage>
        <taxon>Eukaryota</taxon>
        <taxon>Metazoa</taxon>
        <taxon>Chordata</taxon>
        <taxon>Craniata</taxon>
        <taxon>Vertebrata</taxon>
        <taxon>Euteleostomi</taxon>
        <taxon>Actinopterygii</taxon>
        <taxon>Neopterygii</taxon>
        <taxon>Teleostei</taxon>
        <taxon>Neoteleostei</taxon>
        <taxon>Acanthomorphata</taxon>
        <taxon>Ovalentaria</taxon>
        <taxon>Blenniimorphae</taxon>
        <taxon>Blenniiformes</taxon>
        <taxon>Gobiesocoidei</taxon>
        <taxon>Gobiesocidae</taxon>
        <taxon>Gobiesocinae</taxon>
        <taxon>Gouania</taxon>
    </lineage>
</organism>
<dbReference type="InterPro" id="IPR029027">
    <property type="entry name" value="Single_a-helix_sf"/>
</dbReference>
<accession>A0A8C5N7V7</accession>
<dbReference type="GO" id="GO:0006122">
    <property type="term" value="P:mitochondrial electron transport, ubiquinol to cytochrome c"/>
    <property type="evidence" value="ECO:0007669"/>
    <property type="project" value="InterPro"/>
</dbReference>
<dbReference type="GeneID" id="114461929"/>
<reference evidence="1" key="3">
    <citation type="submission" date="2025-09" db="UniProtKB">
        <authorList>
            <consortium name="Ensembl"/>
        </authorList>
    </citation>
    <scope>IDENTIFICATION</scope>
</reference>
<gene>
    <name evidence="1" type="primary">LOC114461929</name>
</gene>
<dbReference type="AlphaFoldDB" id="A0A8C5N7V7"/>
<proteinExistence type="predicted"/>
<dbReference type="SUPFAM" id="SSF81518">
    <property type="entry name" value="Subunit XI (6.4 kDa protein) of cytochrome bc1 complex (Ubiquinol-cytochrome c reductase)"/>
    <property type="match status" value="1"/>
</dbReference>
<dbReference type="PANTHER" id="PTHR15420:SF2">
    <property type="entry name" value="CYTOCHROME B-C1 COMPLEX SUBUNIT 10"/>
    <property type="match status" value="1"/>
</dbReference>
<dbReference type="GO" id="GO:0005743">
    <property type="term" value="C:mitochondrial inner membrane"/>
    <property type="evidence" value="ECO:0007669"/>
    <property type="project" value="TreeGrafter"/>
</dbReference>
<dbReference type="OrthoDB" id="15743at2759"/>
<dbReference type="Pfam" id="PF08997">
    <property type="entry name" value="UCR_6-4kD"/>
    <property type="match status" value="1"/>
</dbReference>
<dbReference type="Gene3D" id="1.20.5.220">
    <property type="match status" value="1"/>
</dbReference>
<keyword evidence="2" id="KW-1185">Reference proteome</keyword>
<dbReference type="Proteomes" id="UP000694680">
    <property type="component" value="Chromosome 4"/>
</dbReference>
<dbReference type="PANTHER" id="PTHR15420">
    <property type="entry name" value="UBIQUINOL-CYTOCHROME C REDUCTASE COMPLEX 6.4 KD PROTEIN"/>
    <property type="match status" value="1"/>
</dbReference>
<reference evidence="1" key="2">
    <citation type="submission" date="2025-08" db="UniProtKB">
        <authorList>
            <consortium name="Ensembl"/>
        </authorList>
    </citation>
    <scope>IDENTIFICATION</scope>
</reference>
<dbReference type="Ensembl" id="ENSGWIT00000038642.1">
    <property type="protein sequence ID" value="ENSGWIP00000035448.1"/>
    <property type="gene ID" value="ENSGWIG00000018300.1"/>
</dbReference>
<dbReference type="InterPro" id="IPR015089">
    <property type="entry name" value="UQCR"/>
</dbReference>
<evidence type="ECO:0000313" key="1">
    <source>
        <dbReference type="Ensembl" id="ENSGWIP00000035448.1"/>
    </source>
</evidence>
<evidence type="ECO:0000313" key="2">
    <source>
        <dbReference type="Proteomes" id="UP000694680"/>
    </source>
</evidence>
<dbReference type="RefSeq" id="XP_028300231.1">
    <property type="nucleotide sequence ID" value="XM_028444430.1"/>
</dbReference>
<protein>
    <submittedName>
        <fullName evidence="1">Cytochrome b-c1 complex subunit 10-like</fullName>
    </submittedName>
</protein>
<name>A0A8C5N7V7_GOUWI</name>